<dbReference type="SUPFAM" id="SSF53448">
    <property type="entry name" value="Nucleotide-diphospho-sugar transferases"/>
    <property type="match status" value="1"/>
</dbReference>
<dbReference type="PANTHER" id="PTHR43179">
    <property type="entry name" value="RHAMNOSYLTRANSFERASE WBBL"/>
    <property type="match status" value="1"/>
</dbReference>
<dbReference type="OrthoDB" id="9783791at2"/>
<name>A0A1I4BTG8_9PROT</name>
<proteinExistence type="predicted"/>
<protein>
    <submittedName>
        <fullName evidence="2">Glycosyltransferase, GT2 family</fullName>
    </submittedName>
</protein>
<dbReference type="InterPro" id="IPR029044">
    <property type="entry name" value="Nucleotide-diphossugar_trans"/>
</dbReference>
<evidence type="ECO:0000313" key="2">
    <source>
        <dbReference type="EMBL" id="SFK72005.1"/>
    </source>
</evidence>
<evidence type="ECO:0000259" key="1">
    <source>
        <dbReference type="Pfam" id="PF00535"/>
    </source>
</evidence>
<dbReference type="EMBL" id="FOSQ01000006">
    <property type="protein sequence ID" value="SFK72005.1"/>
    <property type="molecule type" value="Genomic_DNA"/>
</dbReference>
<feature type="domain" description="Glycosyltransferase 2-like" evidence="1">
    <location>
        <begin position="441"/>
        <end position="623"/>
    </location>
</feature>
<gene>
    <name evidence="2" type="ORF">SAMN02745775_106117</name>
</gene>
<dbReference type="AlphaFoldDB" id="A0A1I4BTG8"/>
<dbReference type="GO" id="GO:0016740">
    <property type="term" value="F:transferase activity"/>
    <property type="evidence" value="ECO:0007669"/>
    <property type="project" value="UniProtKB-KW"/>
</dbReference>
<dbReference type="STRING" id="1123062.SAMN02745775_106117"/>
<evidence type="ECO:0000313" key="3">
    <source>
        <dbReference type="Proteomes" id="UP000199473"/>
    </source>
</evidence>
<dbReference type="PANTHER" id="PTHR43179:SF7">
    <property type="entry name" value="RHAMNOSYLTRANSFERASE WBBL"/>
    <property type="match status" value="1"/>
</dbReference>
<dbReference type="Pfam" id="PF00535">
    <property type="entry name" value="Glycos_transf_2"/>
    <property type="match status" value="1"/>
</dbReference>
<keyword evidence="3" id="KW-1185">Reference proteome</keyword>
<organism evidence="2 3">
    <name type="scientific">Falsiroseomonas stagni DSM 19981</name>
    <dbReference type="NCBI Taxonomy" id="1123062"/>
    <lineage>
        <taxon>Bacteria</taxon>
        <taxon>Pseudomonadati</taxon>
        <taxon>Pseudomonadota</taxon>
        <taxon>Alphaproteobacteria</taxon>
        <taxon>Acetobacterales</taxon>
        <taxon>Roseomonadaceae</taxon>
        <taxon>Falsiroseomonas</taxon>
    </lineage>
</organism>
<reference evidence="2 3" key="1">
    <citation type="submission" date="2016-10" db="EMBL/GenBank/DDBJ databases">
        <authorList>
            <person name="de Groot N.N."/>
        </authorList>
    </citation>
    <scope>NUCLEOTIDE SEQUENCE [LARGE SCALE GENOMIC DNA]</scope>
    <source>
        <strain evidence="2 3">DSM 19981</strain>
    </source>
</reference>
<accession>A0A1I4BTG8</accession>
<dbReference type="InterPro" id="IPR001173">
    <property type="entry name" value="Glyco_trans_2-like"/>
</dbReference>
<keyword evidence="2" id="KW-0808">Transferase</keyword>
<dbReference type="RefSeq" id="WP_139226089.1">
    <property type="nucleotide sequence ID" value="NZ_FOSQ01000006.1"/>
</dbReference>
<dbReference type="Gene3D" id="3.90.550.10">
    <property type="entry name" value="Spore Coat Polysaccharide Biosynthesis Protein SpsA, Chain A"/>
    <property type="match status" value="1"/>
</dbReference>
<sequence length="711" mass="75020">MTPTPTDPPLPAPGAWWVCLGSEAAVVVLPGTPADAQAAEFCLDDGAPFRPLSQIPLPDGAPAGTILLLRTRGAAVIGLRIGGGAWSSLPPARPLDALRPLIDAAPRLLSLLAGKAAGPLRAASDATLAGDLLALAQPLVMLAPDGVRPLVMLGQGRSLWRMDAGGWLVTVQGVARAPDPEGGLAPLPAGAAGAVLLRADGVALQLPGQSPAAPTLVELARQTGAPQRGLLRQAFMALRRHVHEAWCRDAVRDAQVLAMAPPRAAAEPANAVGAAVDRAISDHGGGVFLLGWLHDPLRLTRGMALRGPFGAIPVPPEAIFRVSRPDVVKKFEQAPFGDCDPRRGFVVHVPDAGPGPVAQWRLEIALGSGDAIELVAGPALIPAAQAREVVLRSVNPLDVGPAMLDQVLAPAAARLHAAASADPVGQEVVQIGERPSAPTVSFVIPLYRNLRFIRHQVAAFARDPMLRQAEIIYVLDSPEQRGEAEHLLRGTCGLAGLGVTLVLHGRNAGYATACNSGAAIATAPLLLMLNSDVVPDRPGWLAPLAARLDADPRIACVGPKLMFDDGSLQHAGLYFARGPGNDWFNCHYFKGFPRHYPDANRPRDVPGVTGAAMLIRRQAWDEVGGFHAGYIVGDYEDSDLCLRLRQAGGTIFYEPAAELFHFERQSIAQHGGYAGTVAAAYNRRLHHRRWDSTIESLMDGFSRHGETFAAA</sequence>
<dbReference type="Proteomes" id="UP000199473">
    <property type="component" value="Unassembled WGS sequence"/>
</dbReference>